<evidence type="ECO:0000313" key="6">
    <source>
        <dbReference type="EMBL" id="MFK7160922.1"/>
    </source>
</evidence>
<evidence type="ECO:0000313" key="7">
    <source>
        <dbReference type="Proteomes" id="UP001621714"/>
    </source>
</evidence>
<dbReference type="Gene3D" id="3.30.70.580">
    <property type="entry name" value="Pseudouridine synthase I, catalytic domain, N-terminal subdomain"/>
    <property type="match status" value="1"/>
</dbReference>
<dbReference type="InterPro" id="IPR018496">
    <property type="entry name" value="PsdUridine_synth_RsuA/RluB_CS"/>
</dbReference>
<name>A0ABW8PX93_9GAMM</name>
<protein>
    <recommendedName>
        <fullName evidence="3">Pseudouridine synthase</fullName>
        <ecNumber evidence="3">5.4.99.-</ecNumber>
    </recommendedName>
</protein>
<dbReference type="EMBL" id="JBANFI010000004">
    <property type="protein sequence ID" value="MFK7160922.1"/>
    <property type="molecule type" value="Genomic_DNA"/>
</dbReference>
<evidence type="ECO:0000256" key="2">
    <source>
        <dbReference type="ARBA" id="ARBA00023235"/>
    </source>
</evidence>
<evidence type="ECO:0000259" key="5">
    <source>
        <dbReference type="Pfam" id="PF00849"/>
    </source>
</evidence>
<dbReference type="PANTHER" id="PTHR47683:SF2">
    <property type="entry name" value="RNA-BINDING S4 DOMAIN-CONTAINING PROTEIN"/>
    <property type="match status" value="1"/>
</dbReference>
<evidence type="ECO:0000256" key="4">
    <source>
        <dbReference type="SAM" id="MobiDB-lite"/>
    </source>
</evidence>
<dbReference type="InterPro" id="IPR006145">
    <property type="entry name" value="PsdUridine_synth_RsuA/RluA"/>
</dbReference>
<keyword evidence="7" id="KW-1185">Reference proteome</keyword>
<dbReference type="Pfam" id="PF00849">
    <property type="entry name" value="PseudoU_synth_2"/>
    <property type="match status" value="1"/>
</dbReference>
<sequence length="226" mass="25818">MSDLYLFYKPYQVLSQFTDDKGRTTLNDFIRQPGIYPAGRLDYDSEGLLLLTDDGQLQARITHPEFKLPKTYWVQVEGQVTDEALKALSEGVELNDGKTRPARARHFTPPKNLPERSEPVQPRPGLGTSWIEITLIEGRNRQVRRMTAHVGFPTLRLIRWSIGSWSLEKMRPGQLKQTRVHLPTQERKVALKPRKKGVNPAAESSSTPARPASPKKSHRRPDHRPK</sequence>
<feature type="region of interest" description="Disordered" evidence="4">
    <location>
        <begin position="100"/>
        <end position="124"/>
    </location>
</feature>
<dbReference type="InterPro" id="IPR042092">
    <property type="entry name" value="PsdUridine_s_RsuA/RluB/E/F_cat"/>
</dbReference>
<dbReference type="InterPro" id="IPR020094">
    <property type="entry name" value="TruA/RsuA/RluB/E/F_N"/>
</dbReference>
<comment type="caution">
    <text evidence="6">The sequence shown here is derived from an EMBL/GenBank/DDBJ whole genome shotgun (WGS) entry which is preliminary data.</text>
</comment>
<dbReference type="InterPro" id="IPR050343">
    <property type="entry name" value="RsuA_PseudoU_synthase"/>
</dbReference>
<organism evidence="6 7">
    <name type="scientific">Marinospirillum alkalitolerans</name>
    <dbReference type="NCBI Taxonomy" id="3123374"/>
    <lineage>
        <taxon>Bacteria</taxon>
        <taxon>Pseudomonadati</taxon>
        <taxon>Pseudomonadota</taxon>
        <taxon>Gammaproteobacteria</taxon>
        <taxon>Oceanospirillales</taxon>
        <taxon>Oceanospirillaceae</taxon>
        <taxon>Marinospirillum</taxon>
    </lineage>
</organism>
<evidence type="ECO:0000256" key="1">
    <source>
        <dbReference type="ARBA" id="ARBA00008348"/>
    </source>
</evidence>
<accession>A0ABW8PX93</accession>
<feature type="compositionally biased region" description="Basic residues" evidence="4">
    <location>
        <begin position="213"/>
        <end position="226"/>
    </location>
</feature>
<dbReference type="RefSeq" id="WP_405339105.1">
    <property type="nucleotide sequence ID" value="NZ_JBANFI010000004.1"/>
</dbReference>
<dbReference type="EC" id="5.4.99.-" evidence="3"/>
<reference evidence="6 7" key="1">
    <citation type="submission" date="2024-02" db="EMBL/GenBank/DDBJ databases">
        <title>Marinospirillum sp. MEB 164 isolated from Lonar lake sediment.</title>
        <authorList>
            <person name="Joshi A."/>
            <person name="Thite S."/>
        </authorList>
    </citation>
    <scope>NUCLEOTIDE SEQUENCE [LARGE SCALE GENOMIC DNA]</scope>
    <source>
        <strain evidence="6 7">MEB164</strain>
    </source>
</reference>
<dbReference type="Proteomes" id="UP001621714">
    <property type="component" value="Unassembled WGS sequence"/>
</dbReference>
<dbReference type="InterPro" id="IPR020103">
    <property type="entry name" value="PsdUridine_synth_cat_dom_sf"/>
</dbReference>
<gene>
    <name evidence="6" type="ORF">V6U78_07730</name>
</gene>
<proteinExistence type="inferred from homology"/>
<dbReference type="PANTHER" id="PTHR47683">
    <property type="entry name" value="PSEUDOURIDINE SYNTHASE FAMILY PROTEIN-RELATED"/>
    <property type="match status" value="1"/>
</dbReference>
<dbReference type="InterPro" id="IPR000748">
    <property type="entry name" value="PsdUridine_synth_RsuA/RluB/E/F"/>
</dbReference>
<dbReference type="NCBIfam" id="TIGR00093">
    <property type="entry name" value="pseudouridine synthase"/>
    <property type="match status" value="1"/>
</dbReference>
<comment type="similarity">
    <text evidence="1 3">Belongs to the pseudouridine synthase RsuA family.</text>
</comment>
<dbReference type="PROSITE" id="PS01149">
    <property type="entry name" value="PSI_RSU"/>
    <property type="match status" value="1"/>
</dbReference>
<evidence type="ECO:0000256" key="3">
    <source>
        <dbReference type="RuleBase" id="RU003887"/>
    </source>
</evidence>
<feature type="region of interest" description="Disordered" evidence="4">
    <location>
        <begin position="183"/>
        <end position="226"/>
    </location>
</feature>
<dbReference type="Gene3D" id="3.30.70.1560">
    <property type="entry name" value="Alpha-L RNA-binding motif"/>
    <property type="match status" value="1"/>
</dbReference>
<dbReference type="SUPFAM" id="SSF55120">
    <property type="entry name" value="Pseudouridine synthase"/>
    <property type="match status" value="1"/>
</dbReference>
<keyword evidence="2 3" id="KW-0413">Isomerase</keyword>
<feature type="domain" description="Pseudouridine synthase RsuA/RluA-like" evidence="5">
    <location>
        <begin position="4"/>
        <end position="149"/>
    </location>
</feature>